<proteinExistence type="predicted"/>
<reference evidence="2 3" key="1">
    <citation type="submission" date="2021-11" db="EMBL/GenBank/DDBJ databases">
        <authorList>
            <person name="Islam A."/>
            <person name="Islam S."/>
            <person name="Flora M.S."/>
            <person name="Rahman M."/>
            <person name="Ziaur R.M."/>
            <person name="Epstein J.H."/>
            <person name="Hassan M."/>
            <person name="Klassen M."/>
            <person name="Woodard K."/>
            <person name="Webb A."/>
            <person name="Webby R.J."/>
            <person name="El Zowalaty M.E."/>
        </authorList>
    </citation>
    <scope>NUCLEOTIDE SEQUENCE [LARGE SCALE GENOMIC DNA]</scope>
    <source>
        <strain evidence="2">Pbs1</strain>
    </source>
</reference>
<comment type="caution">
    <text evidence="2">The sequence shown here is derived from an EMBL/GenBank/DDBJ whole genome shotgun (WGS) entry which is preliminary data.</text>
</comment>
<keyword evidence="1" id="KW-0812">Transmembrane</keyword>
<feature type="transmembrane region" description="Helical" evidence="1">
    <location>
        <begin position="69"/>
        <end position="86"/>
    </location>
</feature>
<name>A0ABN8CM97_9STRA</name>
<sequence length="87" mass="9895">MTSNQATSLESLEFPSSRLLLTLDLNALTYTIASDFPENLQRECSDCRDKETVGVTFLTSLKTLHEVAFFRYAVSGLYIVDFYIFIL</sequence>
<protein>
    <submittedName>
        <fullName evidence="2">Uncharacterized protein</fullName>
    </submittedName>
</protein>
<evidence type="ECO:0000313" key="2">
    <source>
        <dbReference type="EMBL" id="CAH0513558.1"/>
    </source>
</evidence>
<organism evidence="2 3">
    <name type="scientific">Peronospora belbahrii</name>
    <dbReference type="NCBI Taxonomy" id="622444"/>
    <lineage>
        <taxon>Eukaryota</taxon>
        <taxon>Sar</taxon>
        <taxon>Stramenopiles</taxon>
        <taxon>Oomycota</taxon>
        <taxon>Peronosporomycetes</taxon>
        <taxon>Peronosporales</taxon>
        <taxon>Peronosporaceae</taxon>
        <taxon>Peronospora</taxon>
    </lineage>
</organism>
<accession>A0ABN8CM97</accession>
<keyword evidence="3" id="KW-1185">Reference proteome</keyword>
<evidence type="ECO:0000313" key="3">
    <source>
        <dbReference type="Proteomes" id="UP001158986"/>
    </source>
</evidence>
<gene>
    <name evidence="2" type="ORF">PBS001_LOCUS366</name>
</gene>
<evidence type="ECO:0000256" key="1">
    <source>
        <dbReference type="SAM" id="Phobius"/>
    </source>
</evidence>
<keyword evidence="1" id="KW-1133">Transmembrane helix</keyword>
<keyword evidence="1" id="KW-0472">Membrane</keyword>
<dbReference type="EMBL" id="CAKLCB010000014">
    <property type="protein sequence ID" value="CAH0513558.1"/>
    <property type="molecule type" value="Genomic_DNA"/>
</dbReference>
<dbReference type="Proteomes" id="UP001158986">
    <property type="component" value="Unassembled WGS sequence"/>
</dbReference>